<dbReference type="SUPFAM" id="SSF53474">
    <property type="entry name" value="alpha/beta-Hydrolases"/>
    <property type="match status" value="1"/>
</dbReference>
<dbReference type="EMBL" id="VSSQ01002533">
    <property type="protein sequence ID" value="MPM15996.1"/>
    <property type="molecule type" value="Genomic_DNA"/>
</dbReference>
<sequence length="187" mass="21020">MKGERQIVKKGIVVCFPGTGYTCREKLFTLCAEAYETRGYEVIKLDFSHIPFKEIETLEEALAFAMRAVKRQLDGIAFTDYEDVVWISKSLGTICAALTEKELGVIPRHLLLTPVPDALKLLRPGANVIAMVLGTQDRFLTGEAMAEFCADRGYRYCIINDVGHNLKDEADNERTERINEQIVALCE</sequence>
<reference evidence="1" key="1">
    <citation type="submission" date="2019-08" db="EMBL/GenBank/DDBJ databases">
        <authorList>
            <person name="Kucharzyk K."/>
            <person name="Murdoch R.W."/>
            <person name="Higgins S."/>
            <person name="Loffler F."/>
        </authorList>
    </citation>
    <scope>NUCLEOTIDE SEQUENCE</scope>
</reference>
<dbReference type="AlphaFoldDB" id="A0A644XIF4"/>
<evidence type="ECO:0008006" key="2">
    <source>
        <dbReference type="Google" id="ProtNLM"/>
    </source>
</evidence>
<gene>
    <name evidence="1" type="ORF">SDC9_62370</name>
</gene>
<comment type="caution">
    <text evidence="1">The sequence shown here is derived from an EMBL/GenBank/DDBJ whole genome shotgun (WGS) entry which is preliminary data.</text>
</comment>
<organism evidence="1">
    <name type="scientific">bioreactor metagenome</name>
    <dbReference type="NCBI Taxonomy" id="1076179"/>
    <lineage>
        <taxon>unclassified sequences</taxon>
        <taxon>metagenomes</taxon>
        <taxon>ecological metagenomes</taxon>
    </lineage>
</organism>
<proteinExistence type="predicted"/>
<dbReference type="InterPro" id="IPR029058">
    <property type="entry name" value="AB_hydrolase_fold"/>
</dbReference>
<protein>
    <recommendedName>
        <fullName evidence="2">Alpha/beta hydrolase</fullName>
    </recommendedName>
</protein>
<accession>A0A644XIF4</accession>
<evidence type="ECO:0000313" key="1">
    <source>
        <dbReference type="EMBL" id="MPM15996.1"/>
    </source>
</evidence>
<dbReference type="Gene3D" id="3.40.50.1820">
    <property type="entry name" value="alpha/beta hydrolase"/>
    <property type="match status" value="1"/>
</dbReference>
<name>A0A644XIF4_9ZZZZ</name>